<feature type="compositionally biased region" description="Low complexity" evidence="1">
    <location>
        <begin position="70"/>
        <end position="85"/>
    </location>
</feature>
<feature type="region of interest" description="Disordered" evidence="1">
    <location>
        <begin position="320"/>
        <end position="378"/>
    </location>
</feature>
<dbReference type="OrthoDB" id="1111734at2759"/>
<feature type="compositionally biased region" description="Basic and acidic residues" evidence="1">
    <location>
        <begin position="365"/>
        <end position="378"/>
    </location>
</feature>
<dbReference type="EMBL" id="JANBQB010000549">
    <property type="protein sequence ID" value="KAJ1975251.1"/>
    <property type="molecule type" value="Genomic_DNA"/>
</dbReference>
<evidence type="ECO:0000313" key="3">
    <source>
        <dbReference type="EMBL" id="KAJ1975251.1"/>
    </source>
</evidence>
<organism evidence="3 4">
    <name type="scientific">Dimargaris verticillata</name>
    <dbReference type="NCBI Taxonomy" id="2761393"/>
    <lineage>
        <taxon>Eukaryota</taxon>
        <taxon>Fungi</taxon>
        <taxon>Fungi incertae sedis</taxon>
        <taxon>Zoopagomycota</taxon>
        <taxon>Kickxellomycotina</taxon>
        <taxon>Dimargaritomycetes</taxon>
        <taxon>Dimargaritales</taxon>
        <taxon>Dimargaritaceae</taxon>
        <taxon>Dimargaris</taxon>
    </lineage>
</organism>
<feature type="compositionally biased region" description="Polar residues" evidence="1">
    <location>
        <begin position="87"/>
        <end position="116"/>
    </location>
</feature>
<sequence length="378" mass="42535">MASQRPTRGRAPKSRVKRYWPGKAPEGADLQNSSSSTSEPSDTEHRKSSEAEGDEWAIQSEESEDETPFLPSLSASQPAPSALLQGNVLTLPTSTETSGESGGQAESQARSWSTGDESGPDHAVLHNDEYTSSSDDDGVQAPDKPALLKPVFIPKRLRDHANSQPYSAVTAQTTNPNLDQSARKRETRQIIADRIRAEQQEAKPTSHSELQDVDDADRSDEEDAEYDLWKVRELARCERNRAEEETRLAELEEIERRRNLTEEERRREDARRQRDQQDGTTEPYRSAKIGAFYTQEHADLVNRTIEASADDKARAHLPEIMQAKNFGRSGQTKWKSLQQADTSQRDALWHRGRGPQHNLGSARGSTKDSFDRPSHRRR</sequence>
<feature type="compositionally biased region" description="Basic and acidic residues" evidence="1">
    <location>
        <begin position="240"/>
        <end position="277"/>
    </location>
</feature>
<dbReference type="Pfam" id="PF06991">
    <property type="entry name" value="MFAP1"/>
    <property type="match status" value="1"/>
</dbReference>
<keyword evidence="4" id="KW-1185">Reference proteome</keyword>
<feature type="compositionally biased region" description="Acidic residues" evidence="1">
    <location>
        <begin position="211"/>
        <end position="225"/>
    </location>
</feature>
<dbReference type="PANTHER" id="PTHR15327">
    <property type="entry name" value="MICROFIBRIL-ASSOCIATED PROTEIN"/>
    <property type="match status" value="1"/>
</dbReference>
<feature type="region of interest" description="Disordered" evidence="1">
    <location>
        <begin position="240"/>
        <end position="290"/>
    </location>
</feature>
<dbReference type="Proteomes" id="UP001151582">
    <property type="component" value="Unassembled WGS sequence"/>
</dbReference>
<feature type="region of interest" description="Disordered" evidence="1">
    <location>
        <begin position="1"/>
        <end position="225"/>
    </location>
</feature>
<feature type="compositionally biased region" description="Basic residues" evidence="1">
    <location>
        <begin position="7"/>
        <end position="20"/>
    </location>
</feature>
<feature type="compositionally biased region" description="Acidic residues" evidence="1">
    <location>
        <begin position="51"/>
        <end position="67"/>
    </location>
</feature>
<accession>A0A9W8E857</accession>
<dbReference type="AlphaFoldDB" id="A0A9W8E857"/>
<protein>
    <recommendedName>
        <fullName evidence="2">Micro-fibrillar-associated protein 1 C-terminal domain-containing protein</fullName>
    </recommendedName>
</protein>
<feature type="compositionally biased region" description="Polar residues" evidence="1">
    <location>
        <begin position="162"/>
        <end position="180"/>
    </location>
</feature>
<dbReference type="InterPro" id="IPR009730">
    <property type="entry name" value="MFAP1_C"/>
</dbReference>
<feature type="compositionally biased region" description="Basic and acidic residues" evidence="1">
    <location>
        <begin position="181"/>
        <end position="210"/>
    </location>
</feature>
<reference evidence="3" key="1">
    <citation type="submission" date="2022-07" db="EMBL/GenBank/DDBJ databases">
        <title>Phylogenomic reconstructions and comparative analyses of Kickxellomycotina fungi.</title>
        <authorList>
            <person name="Reynolds N.K."/>
            <person name="Stajich J.E."/>
            <person name="Barry K."/>
            <person name="Grigoriev I.V."/>
            <person name="Crous P."/>
            <person name="Smith M.E."/>
        </authorList>
    </citation>
    <scope>NUCLEOTIDE SEQUENCE</scope>
    <source>
        <strain evidence="3">RSA 567</strain>
    </source>
</reference>
<name>A0A9W8E857_9FUNG</name>
<feature type="compositionally biased region" description="Polar residues" evidence="1">
    <location>
        <begin position="328"/>
        <end position="342"/>
    </location>
</feature>
<evidence type="ECO:0000256" key="1">
    <source>
        <dbReference type="SAM" id="MobiDB-lite"/>
    </source>
</evidence>
<proteinExistence type="predicted"/>
<feature type="compositionally biased region" description="Basic and acidic residues" evidence="1">
    <location>
        <begin position="119"/>
        <end position="129"/>
    </location>
</feature>
<dbReference type="InterPro" id="IPR033194">
    <property type="entry name" value="MFAP1"/>
</dbReference>
<comment type="caution">
    <text evidence="3">The sequence shown here is derived from an EMBL/GenBank/DDBJ whole genome shotgun (WGS) entry which is preliminary data.</text>
</comment>
<feature type="domain" description="Micro-fibrillar-associated protein 1 C-terminal" evidence="2">
    <location>
        <begin position="143"/>
        <end position="342"/>
    </location>
</feature>
<gene>
    <name evidence="3" type="ORF">H4R34_004404</name>
</gene>
<evidence type="ECO:0000259" key="2">
    <source>
        <dbReference type="Pfam" id="PF06991"/>
    </source>
</evidence>
<evidence type="ECO:0000313" key="4">
    <source>
        <dbReference type="Proteomes" id="UP001151582"/>
    </source>
</evidence>